<name>A0A1F5YHF0_9BACT</name>
<dbReference type="EMBL" id="MFJB01000055">
    <property type="protein sequence ID" value="OGF99617.1"/>
    <property type="molecule type" value="Genomic_DNA"/>
</dbReference>
<evidence type="ECO:0000313" key="1">
    <source>
        <dbReference type="EMBL" id="OGF99617.1"/>
    </source>
</evidence>
<accession>A0A1F5YHF0</accession>
<dbReference type="Proteomes" id="UP000177396">
    <property type="component" value="Unassembled WGS sequence"/>
</dbReference>
<protein>
    <recommendedName>
        <fullName evidence="3">Ribbon-helix-helix protein CopG domain-containing protein</fullName>
    </recommendedName>
</protein>
<gene>
    <name evidence="1" type="ORF">A2153_03590</name>
</gene>
<evidence type="ECO:0000313" key="2">
    <source>
        <dbReference type="Proteomes" id="UP000177396"/>
    </source>
</evidence>
<organism evidence="1 2">
    <name type="scientific">Candidatus Gottesmanbacteria bacterium RBG_16_38_7b</name>
    <dbReference type="NCBI Taxonomy" id="1798372"/>
    <lineage>
        <taxon>Bacteria</taxon>
        <taxon>Candidatus Gottesmaniibacteriota</taxon>
    </lineage>
</organism>
<dbReference type="SUPFAM" id="SSF47598">
    <property type="entry name" value="Ribbon-helix-helix"/>
    <property type="match status" value="1"/>
</dbReference>
<evidence type="ECO:0008006" key="3">
    <source>
        <dbReference type="Google" id="ProtNLM"/>
    </source>
</evidence>
<proteinExistence type="predicted"/>
<dbReference type="GO" id="GO:0006355">
    <property type="term" value="P:regulation of DNA-templated transcription"/>
    <property type="evidence" value="ECO:0007669"/>
    <property type="project" value="InterPro"/>
</dbReference>
<dbReference type="AlphaFoldDB" id="A0A1F5YHF0"/>
<reference evidence="1 2" key="1">
    <citation type="journal article" date="2016" name="Nat. Commun.">
        <title>Thousands of microbial genomes shed light on interconnected biogeochemical processes in an aquifer system.</title>
        <authorList>
            <person name="Anantharaman K."/>
            <person name="Brown C.T."/>
            <person name="Hug L.A."/>
            <person name="Sharon I."/>
            <person name="Castelle C.J."/>
            <person name="Probst A.J."/>
            <person name="Thomas B.C."/>
            <person name="Singh A."/>
            <person name="Wilkins M.J."/>
            <person name="Karaoz U."/>
            <person name="Brodie E.L."/>
            <person name="Williams K.H."/>
            <person name="Hubbard S.S."/>
            <person name="Banfield J.F."/>
        </authorList>
    </citation>
    <scope>NUCLEOTIDE SEQUENCE [LARGE SCALE GENOMIC DNA]</scope>
</reference>
<comment type="caution">
    <text evidence="1">The sequence shown here is derived from an EMBL/GenBank/DDBJ whole genome shotgun (WGS) entry which is preliminary data.</text>
</comment>
<sequence>MADMVKTTIMLPEDILREAKITAVNEKTTLSKVIRESLETRLGKTIRTRNIKQNKDPLRFLGAFSIGIKVPYKHRADLYEEHLKRKMGF</sequence>
<dbReference type="InterPro" id="IPR010985">
    <property type="entry name" value="Ribbon_hlx_hlx"/>
</dbReference>